<protein>
    <submittedName>
        <fullName evidence="1">Uncharacterized protein</fullName>
    </submittedName>
</protein>
<reference evidence="1" key="1">
    <citation type="submission" date="2014-12" db="EMBL/GenBank/DDBJ databases">
        <authorList>
            <person name="Huang H.-H."/>
            <person name="Chen S.-C."/>
            <person name="Lai M.-C."/>
        </authorList>
    </citation>
    <scope>NUCLEOTIDE SEQUENCE</scope>
    <source>
        <strain evidence="1">K1F9705b</strain>
    </source>
</reference>
<evidence type="ECO:0000313" key="1">
    <source>
        <dbReference type="EMBL" id="MBR1368363.1"/>
    </source>
</evidence>
<name>A0A8J7W6C2_9EURY</name>
<comment type="caution">
    <text evidence="1">The sequence shown here is derived from an EMBL/GenBank/DDBJ whole genome shotgun (WGS) entry which is preliminary data.</text>
</comment>
<dbReference type="AlphaFoldDB" id="A0A8J7W6C2"/>
<evidence type="ECO:0000313" key="2">
    <source>
        <dbReference type="Proteomes" id="UP000730161"/>
    </source>
</evidence>
<keyword evidence="2" id="KW-1185">Reference proteome</keyword>
<accession>A0A8J7W6C2</accession>
<dbReference type="Proteomes" id="UP000730161">
    <property type="component" value="Unassembled WGS sequence"/>
</dbReference>
<gene>
    <name evidence="1" type="ORF">RJ53_02155</name>
</gene>
<dbReference type="RefSeq" id="WP_211529973.1">
    <property type="nucleotide sequence ID" value="NZ_JWHL01000002.1"/>
</dbReference>
<dbReference type="OrthoDB" id="52980at2157"/>
<sequence>MRRPFGEPTEVPDIIINEDVRAYIHERGCDFRVCTSCGGPILLPTSIKQPKSTDIRITVGDHDLYVSRYQVKWIQTIDMKMVPRYFGYGQSDEY</sequence>
<proteinExistence type="predicted"/>
<dbReference type="EMBL" id="JWHL01000002">
    <property type="protein sequence ID" value="MBR1368363.1"/>
    <property type="molecule type" value="Genomic_DNA"/>
</dbReference>
<organism evidence="1 2">
    <name type="scientific">Methanocalculus chunghsingensis</name>
    <dbReference type="NCBI Taxonomy" id="156457"/>
    <lineage>
        <taxon>Archaea</taxon>
        <taxon>Methanobacteriati</taxon>
        <taxon>Methanobacteriota</taxon>
        <taxon>Stenosarchaea group</taxon>
        <taxon>Methanomicrobia</taxon>
        <taxon>Methanomicrobiales</taxon>
        <taxon>Methanocalculaceae</taxon>
        <taxon>Methanocalculus</taxon>
    </lineage>
</organism>